<protein>
    <submittedName>
        <fullName evidence="1">Protein of unknwon function (DUF3310)</fullName>
    </submittedName>
</protein>
<dbReference type="Proteomes" id="UP000007059">
    <property type="component" value="Chromosome"/>
</dbReference>
<reference evidence="1 2" key="2">
    <citation type="submission" date="2010-03" db="EMBL/GenBank/DDBJ databases">
        <authorList>
            <person name="Pajon A."/>
        </authorList>
    </citation>
    <scope>NUCLEOTIDE SEQUENCE [LARGE SCALE GENOMIC DNA]</scope>
    <source>
        <strain evidence="1 2">SL3/3</strain>
    </source>
</reference>
<reference evidence="1 2" key="1">
    <citation type="submission" date="2010-03" db="EMBL/GenBank/DDBJ databases">
        <title>The genome sequence of Faecalibacterium prausnitzii SL3/3.</title>
        <authorList>
            <consortium name="metaHIT consortium -- http://www.metahit.eu/"/>
            <person name="Pajon A."/>
            <person name="Turner K."/>
            <person name="Parkhill J."/>
            <person name="Duncan S."/>
            <person name="Flint H."/>
        </authorList>
    </citation>
    <scope>NUCLEOTIDE SEQUENCE [LARGE SCALE GENOMIC DNA]</scope>
    <source>
        <strain evidence="1 2">SL3/3</strain>
    </source>
</reference>
<dbReference type="AlphaFoldDB" id="D4KCF0"/>
<dbReference type="EMBL" id="FP929046">
    <property type="protein sequence ID" value="CBL02513.1"/>
    <property type="molecule type" value="Genomic_DNA"/>
</dbReference>
<organism evidence="1 2">
    <name type="scientific">Faecalibacterium prausnitzii SL3/3</name>
    <dbReference type="NCBI Taxonomy" id="657322"/>
    <lineage>
        <taxon>Bacteria</taxon>
        <taxon>Bacillati</taxon>
        <taxon>Bacillota</taxon>
        <taxon>Clostridia</taxon>
        <taxon>Eubacteriales</taxon>
        <taxon>Oscillospiraceae</taxon>
        <taxon>Faecalibacterium</taxon>
    </lineage>
</organism>
<proteinExistence type="predicted"/>
<dbReference type="HOGENOM" id="CLU_1522971_0_0_9"/>
<dbReference type="Pfam" id="PF11753">
    <property type="entry name" value="DUF3310"/>
    <property type="match status" value="1"/>
</dbReference>
<dbReference type="InterPro" id="IPR021739">
    <property type="entry name" value="SaV-like"/>
</dbReference>
<dbReference type="RefSeq" id="WP_015538034.1">
    <property type="nucleotide sequence ID" value="NC_021020.1"/>
</dbReference>
<sequence>METLDEIKKNVEHPAHYGGADNPYEAIKVLREWQLDEDAYLWNVGKYLSRAGHKDGNSPLQDLMKARYYLDYKIRLLEEQQKIAESVVDTLKKIPDEANDKLATMPKKDSQGNFYDPRLNCWVNDCVYRPNAYEQNIETAVVPSVHNDAMSPNNKGVNKVDHSMLNSKVHVDEVKF</sequence>
<evidence type="ECO:0000313" key="2">
    <source>
        <dbReference type="Proteomes" id="UP000007059"/>
    </source>
</evidence>
<name>D4KCF0_9FIRM</name>
<evidence type="ECO:0000313" key="1">
    <source>
        <dbReference type="EMBL" id="CBL02513.1"/>
    </source>
</evidence>
<dbReference type="KEGG" id="fpa:FPR_23410"/>
<accession>D4KCF0</accession>
<gene>
    <name evidence="1" type="ORF">FPR_23410</name>
</gene>